<sequence length="54" mass="5894">KVPKETKMTAAPLTEVKKPAAKSKPQKKEEPAKKEAVPAGKPKEKGKIKTVKKE</sequence>
<comment type="caution">
    <text evidence="2">The sequence shown here is derived from an EMBL/GenBank/DDBJ whole genome shotgun (WGS) entry which is preliminary data.</text>
</comment>
<evidence type="ECO:0000313" key="3">
    <source>
        <dbReference type="Proteomes" id="UP000620207"/>
    </source>
</evidence>
<protein>
    <submittedName>
        <fullName evidence="2">MAP1B protein</fullName>
    </submittedName>
</protein>
<gene>
    <name evidence="2" type="primary">Map1b_2</name>
    <name evidence="2" type="ORF">LARSMI_R15346</name>
</gene>
<feature type="non-terminal residue" evidence="2">
    <location>
        <position position="1"/>
    </location>
</feature>
<reference evidence="2" key="1">
    <citation type="submission" date="2020-02" db="EMBL/GenBank/DDBJ databases">
        <title>Bird 10,000 Genomes (B10K) Project - Family phase.</title>
        <authorList>
            <person name="Zhang G."/>
        </authorList>
    </citation>
    <scope>NUCLEOTIDE SEQUENCE</scope>
    <source>
        <strain evidence="2">B10K-DU-002-28</strain>
        <tissue evidence="2">Muscle</tissue>
    </source>
</reference>
<evidence type="ECO:0000256" key="1">
    <source>
        <dbReference type="SAM" id="MobiDB-lite"/>
    </source>
</evidence>
<accession>A0A852H410</accession>
<proteinExistence type="predicted"/>
<feature type="compositionally biased region" description="Basic and acidic residues" evidence="1">
    <location>
        <begin position="26"/>
        <end position="54"/>
    </location>
</feature>
<dbReference type="EMBL" id="WAAC01023352">
    <property type="protein sequence ID" value="NXX09008.1"/>
    <property type="molecule type" value="Genomic_DNA"/>
</dbReference>
<dbReference type="AlphaFoldDB" id="A0A852H410"/>
<name>A0A852H410_9CHAR</name>
<feature type="non-terminal residue" evidence="2">
    <location>
        <position position="54"/>
    </location>
</feature>
<feature type="region of interest" description="Disordered" evidence="1">
    <location>
        <begin position="1"/>
        <end position="54"/>
    </location>
</feature>
<evidence type="ECO:0000313" key="2">
    <source>
        <dbReference type="EMBL" id="NXX09008.1"/>
    </source>
</evidence>
<keyword evidence="3" id="KW-1185">Reference proteome</keyword>
<dbReference type="Proteomes" id="UP000620207">
    <property type="component" value="Unassembled WGS sequence"/>
</dbReference>
<organism evidence="2 3">
    <name type="scientific">Larus smithsonianus</name>
    <name type="common">American herring gull</name>
    <dbReference type="NCBI Taxonomy" id="243888"/>
    <lineage>
        <taxon>Eukaryota</taxon>
        <taxon>Metazoa</taxon>
        <taxon>Chordata</taxon>
        <taxon>Craniata</taxon>
        <taxon>Vertebrata</taxon>
        <taxon>Euteleostomi</taxon>
        <taxon>Archelosauria</taxon>
        <taxon>Archosauria</taxon>
        <taxon>Dinosauria</taxon>
        <taxon>Saurischia</taxon>
        <taxon>Theropoda</taxon>
        <taxon>Coelurosauria</taxon>
        <taxon>Aves</taxon>
        <taxon>Neognathae</taxon>
        <taxon>Neoaves</taxon>
        <taxon>Charadriiformes</taxon>
        <taxon>Laridae</taxon>
        <taxon>Larus</taxon>
    </lineage>
</organism>